<dbReference type="PANTHER" id="PTHR43047">
    <property type="entry name" value="TWO-COMPONENT HISTIDINE PROTEIN KINASE"/>
    <property type="match status" value="1"/>
</dbReference>
<evidence type="ECO:0000259" key="12">
    <source>
        <dbReference type="PROSITE" id="PS50109"/>
    </source>
</evidence>
<keyword evidence="4" id="KW-1003">Cell membrane</keyword>
<evidence type="ECO:0000313" key="15">
    <source>
        <dbReference type="Proteomes" id="UP000526501"/>
    </source>
</evidence>
<dbReference type="SUPFAM" id="SSF52172">
    <property type="entry name" value="CheY-like"/>
    <property type="match status" value="1"/>
</dbReference>
<dbReference type="PRINTS" id="PR00344">
    <property type="entry name" value="BCTRLSENSOR"/>
</dbReference>
<dbReference type="Gene3D" id="3.30.450.20">
    <property type="entry name" value="PAS domain"/>
    <property type="match status" value="1"/>
</dbReference>
<dbReference type="EC" id="2.7.13.3" evidence="3"/>
<evidence type="ECO:0000256" key="3">
    <source>
        <dbReference type="ARBA" id="ARBA00012438"/>
    </source>
</evidence>
<comment type="subcellular location">
    <subcellularLocation>
        <location evidence="2">Cell membrane</location>
    </subcellularLocation>
</comment>
<evidence type="ECO:0000259" key="13">
    <source>
        <dbReference type="PROSITE" id="PS50112"/>
    </source>
</evidence>
<keyword evidence="6" id="KW-0808">Transferase</keyword>
<evidence type="ECO:0000313" key="14">
    <source>
        <dbReference type="EMBL" id="MBC2605700.1"/>
    </source>
</evidence>
<dbReference type="InterPro" id="IPR011006">
    <property type="entry name" value="CheY-like_superfamily"/>
</dbReference>
<dbReference type="Gene3D" id="3.30.565.10">
    <property type="entry name" value="Histidine kinase-like ATPase, C-terminal domain"/>
    <property type="match status" value="1"/>
</dbReference>
<dbReference type="SUPFAM" id="SSF55874">
    <property type="entry name" value="ATPase domain of HSP90 chaperone/DNA topoisomerase II/histidine kinase"/>
    <property type="match status" value="1"/>
</dbReference>
<keyword evidence="10" id="KW-0902">Two-component regulatory system</keyword>
<keyword evidence="9" id="KW-0067">ATP-binding</keyword>
<dbReference type="GO" id="GO:0000155">
    <property type="term" value="F:phosphorelay sensor kinase activity"/>
    <property type="evidence" value="ECO:0007669"/>
    <property type="project" value="InterPro"/>
</dbReference>
<dbReference type="SUPFAM" id="SSF47384">
    <property type="entry name" value="Homodimeric domain of signal transducing histidine kinase"/>
    <property type="match status" value="1"/>
</dbReference>
<accession>A0A7X1B798</accession>
<dbReference type="InterPro" id="IPR000014">
    <property type="entry name" value="PAS"/>
</dbReference>
<dbReference type="EMBL" id="JACHVC010000006">
    <property type="protein sequence ID" value="MBC2605700.1"/>
    <property type="molecule type" value="Genomic_DNA"/>
</dbReference>
<dbReference type="Proteomes" id="UP000526501">
    <property type="component" value="Unassembled WGS sequence"/>
</dbReference>
<dbReference type="GO" id="GO:0009927">
    <property type="term" value="F:histidine phosphotransfer kinase activity"/>
    <property type="evidence" value="ECO:0007669"/>
    <property type="project" value="TreeGrafter"/>
</dbReference>
<gene>
    <name evidence="14" type="ORF">H5P27_06555</name>
</gene>
<keyword evidence="5" id="KW-0597">Phosphoprotein</keyword>
<evidence type="ECO:0000256" key="2">
    <source>
        <dbReference type="ARBA" id="ARBA00004236"/>
    </source>
</evidence>
<reference evidence="14 15" key="1">
    <citation type="submission" date="2020-07" db="EMBL/GenBank/DDBJ databases">
        <authorList>
            <person name="Feng X."/>
        </authorList>
    </citation>
    <scope>NUCLEOTIDE SEQUENCE [LARGE SCALE GENOMIC DNA]</scope>
    <source>
        <strain evidence="14 15">JCM23202</strain>
    </source>
</reference>
<dbReference type="Gene3D" id="1.10.287.130">
    <property type="match status" value="1"/>
</dbReference>
<evidence type="ECO:0000256" key="1">
    <source>
        <dbReference type="ARBA" id="ARBA00000085"/>
    </source>
</evidence>
<dbReference type="InterPro" id="IPR005467">
    <property type="entry name" value="His_kinase_dom"/>
</dbReference>
<dbReference type="GO" id="GO:0005524">
    <property type="term" value="F:ATP binding"/>
    <property type="evidence" value="ECO:0007669"/>
    <property type="project" value="UniProtKB-KW"/>
</dbReference>
<evidence type="ECO:0000256" key="4">
    <source>
        <dbReference type="ARBA" id="ARBA00022475"/>
    </source>
</evidence>
<evidence type="ECO:0000256" key="11">
    <source>
        <dbReference type="ARBA" id="ARBA00023136"/>
    </source>
</evidence>
<evidence type="ECO:0000256" key="5">
    <source>
        <dbReference type="ARBA" id="ARBA00022553"/>
    </source>
</evidence>
<dbReference type="InterPro" id="IPR004358">
    <property type="entry name" value="Sig_transdc_His_kin-like_C"/>
</dbReference>
<dbReference type="InterPro" id="IPR035965">
    <property type="entry name" value="PAS-like_dom_sf"/>
</dbReference>
<feature type="domain" description="PAS" evidence="13">
    <location>
        <begin position="154"/>
        <end position="208"/>
    </location>
</feature>
<dbReference type="SMART" id="SM00388">
    <property type="entry name" value="HisKA"/>
    <property type="match status" value="1"/>
</dbReference>
<evidence type="ECO:0000256" key="7">
    <source>
        <dbReference type="ARBA" id="ARBA00022741"/>
    </source>
</evidence>
<evidence type="ECO:0000256" key="10">
    <source>
        <dbReference type="ARBA" id="ARBA00023012"/>
    </source>
</evidence>
<protein>
    <recommendedName>
        <fullName evidence="3">histidine kinase</fullName>
        <ecNumber evidence="3">2.7.13.3</ecNumber>
    </recommendedName>
</protein>
<dbReference type="InterPro" id="IPR036890">
    <property type="entry name" value="HATPase_C_sf"/>
</dbReference>
<proteinExistence type="predicted"/>
<dbReference type="GO" id="GO:0005886">
    <property type="term" value="C:plasma membrane"/>
    <property type="evidence" value="ECO:0007669"/>
    <property type="project" value="UniProtKB-SubCell"/>
</dbReference>
<dbReference type="InterPro" id="IPR003594">
    <property type="entry name" value="HATPase_dom"/>
</dbReference>
<dbReference type="CDD" id="cd16922">
    <property type="entry name" value="HATPase_EvgS-ArcB-TorS-like"/>
    <property type="match status" value="1"/>
</dbReference>
<dbReference type="FunFam" id="3.30.565.10:FF:000023">
    <property type="entry name" value="PAS domain-containing sensor histidine kinase"/>
    <property type="match status" value="1"/>
</dbReference>
<dbReference type="InterPro" id="IPR003661">
    <property type="entry name" value="HisK_dim/P_dom"/>
</dbReference>
<dbReference type="PROSITE" id="PS50109">
    <property type="entry name" value="HIS_KIN"/>
    <property type="match status" value="1"/>
</dbReference>
<dbReference type="SUPFAM" id="SSF55785">
    <property type="entry name" value="PYP-like sensor domain (PAS domain)"/>
    <property type="match status" value="1"/>
</dbReference>
<dbReference type="Pfam" id="PF02518">
    <property type="entry name" value="HATPase_c"/>
    <property type="match status" value="1"/>
</dbReference>
<dbReference type="Pfam" id="PF00512">
    <property type="entry name" value="HisKA"/>
    <property type="match status" value="1"/>
</dbReference>
<keyword evidence="7" id="KW-0547">Nucleotide-binding</keyword>
<dbReference type="PANTHER" id="PTHR43047:SF63">
    <property type="entry name" value="HISTIDINE KINASE"/>
    <property type="match status" value="1"/>
</dbReference>
<comment type="caution">
    <text evidence="14">The sequence shown here is derived from an EMBL/GenBank/DDBJ whole genome shotgun (WGS) entry which is preliminary data.</text>
</comment>
<dbReference type="RefSeq" id="WP_185659567.1">
    <property type="nucleotide sequence ID" value="NZ_CAWPOO010000006.1"/>
</dbReference>
<dbReference type="CDD" id="cd00082">
    <property type="entry name" value="HisKA"/>
    <property type="match status" value="1"/>
</dbReference>
<name>A0A7X1B798_9BACT</name>
<keyword evidence="15" id="KW-1185">Reference proteome</keyword>
<dbReference type="InterPro" id="IPR036097">
    <property type="entry name" value="HisK_dim/P_sf"/>
</dbReference>
<keyword evidence="11" id="KW-0472">Membrane</keyword>
<evidence type="ECO:0000256" key="9">
    <source>
        <dbReference type="ARBA" id="ARBA00022840"/>
    </source>
</evidence>
<dbReference type="SMART" id="SM00387">
    <property type="entry name" value="HATPase_c"/>
    <property type="match status" value="1"/>
</dbReference>
<comment type="catalytic activity">
    <reaction evidence="1">
        <text>ATP + protein L-histidine = ADP + protein N-phospho-L-histidine.</text>
        <dbReference type="EC" id="2.7.13.3"/>
    </reaction>
</comment>
<evidence type="ECO:0000256" key="8">
    <source>
        <dbReference type="ARBA" id="ARBA00022777"/>
    </source>
</evidence>
<evidence type="ECO:0000256" key="6">
    <source>
        <dbReference type="ARBA" id="ARBA00022679"/>
    </source>
</evidence>
<dbReference type="PROSITE" id="PS50112">
    <property type="entry name" value="PAS"/>
    <property type="match status" value="1"/>
</dbReference>
<keyword evidence="8" id="KW-0418">Kinase</keyword>
<organism evidence="14 15">
    <name type="scientific">Pelagicoccus albus</name>
    <dbReference type="NCBI Taxonomy" id="415222"/>
    <lineage>
        <taxon>Bacteria</taxon>
        <taxon>Pseudomonadati</taxon>
        <taxon>Verrucomicrobiota</taxon>
        <taxon>Opitutia</taxon>
        <taxon>Puniceicoccales</taxon>
        <taxon>Pelagicoccaceae</taxon>
        <taxon>Pelagicoccus</taxon>
    </lineage>
</organism>
<dbReference type="AlphaFoldDB" id="A0A7X1B798"/>
<sequence>MASFQQSERQLEKFKINLVGFPDSYADRVGNYLAGEFGIHYEKQANDRLSAALPSQQELILCHWIEEGRLEPADTSLFCATIGFGLELSATTQSDLIAIGYSAVYDLEETPLEAAASMAIAYGKQKASKVSIAPPERLTLELPEQFSTISPDAKLAYLASAVDCLDIGVYVTEKNEPCLVRVWNKQMERLFGINRDKVINKPLGSIFEDPVVRNLFSRPGNGRAIIPSPGRARESLIADVSKSTLEGSNQESALTVGFVQDVTHRVNAENKLVAAFKELESSKERLETSNLEIRKGIEKAKRLAVLAQSSNKAKSYFLSNISHELRTPLNSIVSLTHALLEGAFGELSQRQTESLEIVSDSSNHLAHLINDILDLSKIELGKLGLRFTSVPFSEIASSCLNMIAQEAKAKRVKCSLVNNCSRTEMVVDPRRLRQILLNLLVNAVKFTRPDTEVNLIIDECADTHSIKFQISDQGIGIPEKDFNKIFYPFTQLDDSLSKQYEGTGLGLAIASKLTELHGGGISVRSQVGKGTVFTFALPYDQIEPAEDSRIMPKLSDLIASEDSLSGICILVDEHTPGSFSLSQQIQKLTNLTPVAAMPNEVSAYHDQVAPAAIFVDIGILESHGTDWLATAKKNVAWKKTKWIAIGSVDLPSNHESAKSMGFHACSCKPISSKMLASLLGG</sequence>
<feature type="domain" description="Histidine kinase" evidence="12">
    <location>
        <begin position="320"/>
        <end position="541"/>
    </location>
</feature>